<organism evidence="3 4">
    <name type="scientific">Polyangium fumosum</name>
    <dbReference type="NCBI Taxonomy" id="889272"/>
    <lineage>
        <taxon>Bacteria</taxon>
        <taxon>Pseudomonadati</taxon>
        <taxon>Myxococcota</taxon>
        <taxon>Polyangia</taxon>
        <taxon>Polyangiales</taxon>
        <taxon>Polyangiaceae</taxon>
        <taxon>Polyangium</taxon>
    </lineage>
</organism>
<name>A0A4U1JD42_9BACT</name>
<dbReference type="GO" id="GO:0009432">
    <property type="term" value="P:SOS response"/>
    <property type="evidence" value="ECO:0007669"/>
    <property type="project" value="TreeGrafter"/>
</dbReference>
<comment type="caution">
    <text evidence="3">The sequence shown here is derived from an EMBL/GenBank/DDBJ whole genome shotgun (WGS) entry which is preliminary data.</text>
</comment>
<keyword evidence="1" id="KW-0547">Nucleotide-binding</keyword>
<dbReference type="AlphaFoldDB" id="A0A4U1JD42"/>
<protein>
    <recommendedName>
        <fullName evidence="2">ATP-grasp domain-containing protein</fullName>
    </recommendedName>
</protein>
<dbReference type="PANTHER" id="PTHR21621:SF0">
    <property type="entry name" value="BETA-CITRYLGLUTAMATE SYNTHASE B-RELATED"/>
    <property type="match status" value="1"/>
</dbReference>
<dbReference type="RefSeq" id="WP_136929672.1">
    <property type="nucleotide sequence ID" value="NZ_SSMQ01000013.1"/>
</dbReference>
<dbReference type="PROSITE" id="PS50975">
    <property type="entry name" value="ATP_GRASP"/>
    <property type="match status" value="1"/>
</dbReference>
<proteinExistence type="predicted"/>
<reference evidence="3 4" key="1">
    <citation type="submission" date="2019-04" db="EMBL/GenBank/DDBJ databases">
        <authorList>
            <person name="Li Y."/>
            <person name="Wang J."/>
        </authorList>
    </citation>
    <scope>NUCLEOTIDE SEQUENCE [LARGE SCALE GENOMIC DNA]</scope>
    <source>
        <strain evidence="3 4">DSM 14668</strain>
    </source>
</reference>
<dbReference type="PANTHER" id="PTHR21621">
    <property type="entry name" value="RIBOSOMAL PROTEIN S6 MODIFICATION PROTEIN"/>
    <property type="match status" value="1"/>
</dbReference>
<dbReference type="SUPFAM" id="SSF56059">
    <property type="entry name" value="Glutathione synthetase ATP-binding domain-like"/>
    <property type="match status" value="1"/>
</dbReference>
<dbReference type="Gene3D" id="3.30.470.20">
    <property type="entry name" value="ATP-grasp fold, B domain"/>
    <property type="match status" value="1"/>
</dbReference>
<evidence type="ECO:0000256" key="1">
    <source>
        <dbReference type="PROSITE-ProRule" id="PRU00409"/>
    </source>
</evidence>
<dbReference type="Proteomes" id="UP000309215">
    <property type="component" value="Unassembled WGS sequence"/>
</dbReference>
<dbReference type="GO" id="GO:0046872">
    <property type="term" value="F:metal ion binding"/>
    <property type="evidence" value="ECO:0007669"/>
    <property type="project" value="InterPro"/>
</dbReference>
<dbReference type="GO" id="GO:0005524">
    <property type="term" value="F:ATP binding"/>
    <property type="evidence" value="ECO:0007669"/>
    <property type="project" value="UniProtKB-UniRule"/>
</dbReference>
<evidence type="ECO:0000259" key="2">
    <source>
        <dbReference type="PROSITE" id="PS50975"/>
    </source>
</evidence>
<dbReference type="GO" id="GO:0005737">
    <property type="term" value="C:cytoplasm"/>
    <property type="evidence" value="ECO:0007669"/>
    <property type="project" value="TreeGrafter"/>
</dbReference>
<evidence type="ECO:0000313" key="3">
    <source>
        <dbReference type="EMBL" id="TKD08577.1"/>
    </source>
</evidence>
<keyword evidence="1" id="KW-0067">ATP-binding</keyword>
<keyword evidence="4" id="KW-1185">Reference proteome</keyword>
<dbReference type="InterPro" id="IPR011761">
    <property type="entry name" value="ATP-grasp"/>
</dbReference>
<accession>A0A4U1JD42</accession>
<gene>
    <name evidence="3" type="ORF">E8A74_14930</name>
</gene>
<feature type="domain" description="ATP-grasp" evidence="2">
    <location>
        <begin position="91"/>
        <end position="299"/>
    </location>
</feature>
<evidence type="ECO:0000313" key="4">
    <source>
        <dbReference type="Proteomes" id="UP000309215"/>
    </source>
</evidence>
<sequence>MTERIGILAGWEQSFPQAFIDRCNRVPGIHAEFAKIGGTPERFVSPYRVLVDRISQEVKHYRFYLKAAALGGAYVINDPLWWSADDKFFGYSLASRLGVATPRTVMLPQKDYIPAIDKNRSLRNLEFPLNWEAIVDYVKFPAILKPADGGGWKDVTVVRTPGDLLRAYNDSNLNVMTLQEFIDFDDYARCICIGRERVLTIQYDPKQIGPTGLRGRYIFRDQERWLPQDLHDRIVNDALRLNHALGYDMNSVEFAIKDGVPYAIDFTNPAPDMHIEHLGERFFDTVTDWMVDFCVRAAKEGRTIRDRYAWSKMAAEVEPIRWDRST</sequence>
<dbReference type="EMBL" id="SSMQ01000013">
    <property type="protein sequence ID" value="TKD08577.1"/>
    <property type="molecule type" value="Genomic_DNA"/>
</dbReference>
<dbReference type="GO" id="GO:0018169">
    <property type="term" value="F:ribosomal S6-glutamic acid ligase activity"/>
    <property type="evidence" value="ECO:0007669"/>
    <property type="project" value="TreeGrafter"/>
</dbReference>
<dbReference type="OrthoDB" id="24041at2"/>